<dbReference type="GO" id="GO:0016491">
    <property type="term" value="F:oxidoreductase activity"/>
    <property type="evidence" value="ECO:0007669"/>
    <property type="project" value="UniProtKB-KW"/>
</dbReference>
<dbReference type="Pfam" id="PF05368">
    <property type="entry name" value="NmrA"/>
    <property type="match status" value="1"/>
</dbReference>
<dbReference type="InterPro" id="IPR045312">
    <property type="entry name" value="PCBER-like"/>
</dbReference>
<organism evidence="4 5">
    <name type="scientific">Lachnellula cervina</name>
    <dbReference type="NCBI Taxonomy" id="1316786"/>
    <lineage>
        <taxon>Eukaryota</taxon>
        <taxon>Fungi</taxon>
        <taxon>Dikarya</taxon>
        <taxon>Ascomycota</taxon>
        <taxon>Pezizomycotina</taxon>
        <taxon>Leotiomycetes</taxon>
        <taxon>Helotiales</taxon>
        <taxon>Lachnaceae</taxon>
        <taxon>Lachnellula</taxon>
    </lineage>
</organism>
<proteinExistence type="predicted"/>
<keyword evidence="1" id="KW-0521">NADP</keyword>
<evidence type="ECO:0000313" key="4">
    <source>
        <dbReference type="EMBL" id="TVY51165.1"/>
    </source>
</evidence>
<dbReference type="OrthoDB" id="9974981at2759"/>
<keyword evidence="2" id="KW-0560">Oxidoreductase</keyword>
<dbReference type="Proteomes" id="UP000481288">
    <property type="component" value="Unassembled WGS sequence"/>
</dbReference>
<keyword evidence="5" id="KW-1185">Reference proteome</keyword>
<dbReference type="InterPro" id="IPR051609">
    <property type="entry name" value="NmrA/Isoflavone_reductase-like"/>
</dbReference>
<evidence type="ECO:0000313" key="5">
    <source>
        <dbReference type="Proteomes" id="UP000481288"/>
    </source>
</evidence>
<evidence type="ECO:0000256" key="2">
    <source>
        <dbReference type="ARBA" id="ARBA00023002"/>
    </source>
</evidence>
<evidence type="ECO:0000256" key="1">
    <source>
        <dbReference type="ARBA" id="ARBA00022857"/>
    </source>
</evidence>
<name>A0A7D8UL88_9HELO</name>
<dbReference type="InterPro" id="IPR008030">
    <property type="entry name" value="NmrA-like"/>
</dbReference>
<accession>A0A7D8UL88</accession>
<dbReference type="PANTHER" id="PTHR47706">
    <property type="entry name" value="NMRA-LIKE FAMILY PROTEIN"/>
    <property type="match status" value="1"/>
</dbReference>
<dbReference type="EMBL" id="QGMG01000888">
    <property type="protein sequence ID" value="TVY51165.1"/>
    <property type="molecule type" value="Genomic_DNA"/>
</dbReference>
<dbReference type="CDD" id="cd05259">
    <property type="entry name" value="PCBER_SDR_a"/>
    <property type="match status" value="1"/>
</dbReference>
<dbReference type="AlphaFoldDB" id="A0A7D8UL88"/>
<protein>
    <recommendedName>
        <fullName evidence="3">NmrA-like domain-containing protein</fullName>
    </recommendedName>
</protein>
<feature type="domain" description="NmrA-like" evidence="3">
    <location>
        <begin position="7"/>
        <end position="150"/>
    </location>
</feature>
<dbReference type="Gene3D" id="3.40.50.720">
    <property type="entry name" value="NAD(P)-binding Rossmann-like Domain"/>
    <property type="match status" value="1"/>
</dbReference>
<comment type="caution">
    <text evidence="4">The sequence shown here is derived from an EMBL/GenBank/DDBJ whole genome shotgun (WGS) entry which is preliminary data.</text>
</comment>
<dbReference type="SUPFAM" id="SSF51735">
    <property type="entry name" value="NAD(P)-binding Rossmann-fold domains"/>
    <property type="match status" value="1"/>
</dbReference>
<dbReference type="PANTHER" id="PTHR47706:SF1">
    <property type="entry name" value="CIPA-LIKE, PUTATIVE (AFU_ORTHOLOGUE AFUA_1G12460)-RELATED"/>
    <property type="match status" value="1"/>
</dbReference>
<reference evidence="4 5" key="1">
    <citation type="submission" date="2018-05" db="EMBL/GenBank/DDBJ databases">
        <title>Whole genome sequencing for identification of molecular markers to develop diagnostic detection tools for the regulated plant pathogen Lachnellula willkommii.</title>
        <authorList>
            <person name="Giroux E."/>
            <person name="Bilodeau G."/>
        </authorList>
    </citation>
    <scope>NUCLEOTIDE SEQUENCE [LARGE SCALE GENOMIC DNA]</scope>
    <source>
        <strain evidence="4 5">CBS 625.97</strain>
    </source>
</reference>
<evidence type="ECO:0000259" key="3">
    <source>
        <dbReference type="Pfam" id="PF05368"/>
    </source>
</evidence>
<gene>
    <name evidence="4" type="ORF">LCER1_G007863</name>
</gene>
<sequence length="303" mass="33506">MPYEIYKKIALVGATGNLGAVVLQELLESNLFEITVLTRASSTSTGPPGVKFFKVDFDSLDSLVTALEGQEALVSTVASIAVPAQKLLIDAAVKARVKRIIPSEFGCDLHNVKTRGLPVYAAKVEIERYLDELAVKGLVSYTLVYTGPFLDWGLRNGTFFNFKDRKADLYDGGDQLFSTSRLSTVGKAVRRILTHPPETADRAVWVKDIDVSQKQLLKLAQTLTPGEDWEVKEVATAELEKQALEEIETKKIGPTTMLNLLRRAIYAPEYGNKFERVHNSVLGIRGMTELDLEELVLSIFGTK</sequence>
<dbReference type="InterPro" id="IPR036291">
    <property type="entry name" value="NAD(P)-bd_dom_sf"/>
</dbReference>
<dbReference type="Gene3D" id="3.90.25.10">
    <property type="entry name" value="UDP-galactose 4-epimerase, domain 1"/>
    <property type="match status" value="1"/>
</dbReference>